<dbReference type="PANTHER" id="PTHR33144:SF46">
    <property type="entry name" value="OS04G0610000 PROTEIN"/>
    <property type="match status" value="1"/>
</dbReference>
<dbReference type="Proteomes" id="UP001293254">
    <property type="component" value="Unassembled WGS sequence"/>
</dbReference>
<dbReference type="Pfam" id="PF03017">
    <property type="entry name" value="Transposase_23"/>
    <property type="match status" value="1"/>
</dbReference>
<reference evidence="3" key="2">
    <citation type="journal article" date="2024" name="Plant">
        <title>Genomic evolution and insights into agronomic trait innovations of Sesamum species.</title>
        <authorList>
            <person name="Miao H."/>
            <person name="Wang L."/>
            <person name="Qu L."/>
            <person name="Liu H."/>
            <person name="Sun Y."/>
            <person name="Le M."/>
            <person name="Wang Q."/>
            <person name="Wei S."/>
            <person name="Zheng Y."/>
            <person name="Lin W."/>
            <person name="Duan Y."/>
            <person name="Cao H."/>
            <person name="Xiong S."/>
            <person name="Wang X."/>
            <person name="Wei L."/>
            <person name="Li C."/>
            <person name="Ma Q."/>
            <person name="Ju M."/>
            <person name="Zhao R."/>
            <person name="Li G."/>
            <person name="Mu C."/>
            <person name="Tian Q."/>
            <person name="Mei H."/>
            <person name="Zhang T."/>
            <person name="Gao T."/>
            <person name="Zhang H."/>
        </authorList>
    </citation>
    <scope>NUCLEOTIDE SEQUENCE</scope>
    <source>
        <strain evidence="3">3651</strain>
    </source>
</reference>
<gene>
    <name evidence="3" type="ORF">Salat_1697100</name>
</gene>
<sequence>MPYAQKMEIDRIHQQTFHTCFKNQVEKLSLANNGLVNDDLKRLARGPKDMVKRLKGFVINGVKFHTKSYELNRRTQTSGVMVNAKTLSYASSKDKNPIEGVVTYYGYYDKIRVHSQSQHHRDAFPSQSQYGSTSTSRTRGPTLSLKTWKRAGKSISILSNEWGQLVGDDYVELETYLGVLARNNQLAPLTFKDWRVRHCNPGLNLKRHIFKSFGKKWKDYKSRLKATYYDPKISISERVANLPRRVHEDQWLAINQYWDSEKGKNSSEIARANRSQLKMSHTVGRKSYARIRADETMKNGGLVPSRPKIFRITHTKKNQQPVDLKSAELMIQLSTIEHDQSELDQSESSQHVASRNDSVSKVLGEDRHGYVRTFGLGPSPSDIFGPQPTRVEYKGIAEQAIRPSDERVHAMEERMLGMEKTIKEMGMQMRSMRMAMENMPGGRSDTTRRANCTVAFSPNFSQALRVDLLNFKTPEEVVAQGQVISKDPSQEVGGFKLGPDFWEVYIEVAVKEQEFLIRPRGQFSTIKEVVGSTITWPSTKVIPLVQYWYFRID</sequence>
<feature type="region of interest" description="Disordered" evidence="1">
    <location>
        <begin position="118"/>
        <end position="142"/>
    </location>
</feature>
<organism evidence="3 4">
    <name type="scientific">Sesamum alatum</name>
    <dbReference type="NCBI Taxonomy" id="300844"/>
    <lineage>
        <taxon>Eukaryota</taxon>
        <taxon>Viridiplantae</taxon>
        <taxon>Streptophyta</taxon>
        <taxon>Embryophyta</taxon>
        <taxon>Tracheophyta</taxon>
        <taxon>Spermatophyta</taxon>
        <taxon>Magnoliopsida</taxon>
        <taxon>eudicotyledons</taxon>
        <taxon>Gunneridae</taxon>
        <taxon>Pentapetalae</taxon>
        <taxon>asterids</taxon>
        <taxon>lamiids</taxon>
        <taxon>Lamiales</taxon>
        <taxon>Pedaliaceae</taxon>
        <taxon>Sesamum</taxon>
    </lineage>
</organism>
<evidence type="ECO:0000259" key="2">
    <source>
        <dbReference type="Pfam" id="PF03017"/>
    </source>
</evidence>
<dbReference type="Pfam" id="PF03004">
    <property type="entry name" value="Transposase_24"/>
    <property type="match status" value="1"/>
</dbReference>
<feature type="region of interest" description="Disordered" evidence="1">
    <location>
        <begin position="339"/>
        <end position="358"/>
    </location>
</feature>
<name>A0AAE1Y7B5_9LAMI</name>
<dbReference type="PANTHER" id="PTHR33144">
    <property type="entry name" value="OS10G0409366 PROTEIN-RELATED"/>
    <property type="match status" value="1"/>
</dbReference>
<comment type="caution">
    <text evidence="3">The sequence shown here is derived from an EMBL/GenBank/DDBJ whole genome shotgun (WGS) entry which is preliminary data.</text>
</comment>
<keyword evidence="4" id="KW-1185">Reference proteome</keyword>
<dbReference type="InterPro" id="IPR004252">
    <property type="entry name" value="Probable_transposase_24"/>
</dbReference>
<evidence type="ECO:0000313" key="3">
    <source>
        <dbReference type="EMBL" id="KAK4425035.1"/>
    </source>
</evidence>
<feature type="domain" description="Transposase Tnp1/En/Spm-like" evidence="2">
    <location>
        <begin position="468"/>
        <end position="528"/>
    </location>
</feature>
<dbReference type="EMBL" id="JACGWO010000006">
    <property type="protein sequence ID" value="KAK4425035.1"/>
    <property type="molecule type" value="Genomic_DNA"/>
</dbReference>
<feature type="compositionally biased region" description="Low complexity" evidence="1">
    <location>
        <begin position="125"/>
        <end position="142"/>
    </location>
</feature>
<evidence type="ECO:0000256" key="1">
    <source>
        <dbReference type="SAM" id="MobiDB-lite"/>
    </source>
</evidence>
<proteinExistence type="predicted"/>
<reference evidence="3" key="1">
    <citation type="submission" date="2020-06" db="EMBL/GenBank/DDBJ databases">
        <authorList>
            <person name="Li T."/>
            <person name="Hu X."/>
            <person name="Zhang T."/>
            <person name="Song X."/>
            <person name="Zhang H."/>
            <person name="Dai N."/>
            <person name="Sheng W."/>
            <person name="Hou X."/>
            <person name="Wei L."/>
        </authorList>
    </citation>
    <scope>NUCLEOTIDE SEQUENCE</scope>
    <source>
        <strain evidence="3">3651</strain>
        <tissue evidence="3">Leaf</tissue>
    </source>
</reference>
<evidence type="ECO:0000313" key="4">
    <source>
        <dbReference type="Proteomes" id="UP001293254"/>
    </source>
</evidence>
<accession>A0AAE1Y7B5</accession>
<dbReference type="InterPro" id="IPR004264">
    <property type="entry name" value="Transposase_23"/>
</dbReference>
<dbReference type="AlphaFoldDB" id="A0AAE1Y7B5"/>
<protein>
    <recommendedName>
        <fullName evidence="2">Transposase Tnp1/En/Spm-like domain-containing protein</fullName>
    </recommendedName>
</protein>